<keyword evidence="7" id="KW-1185">Reference proteome</keyword>
<evidence type="ECO:0000313" key="6">
    <source>
        <dbReference type="EMBL" id="OWV04815.1"/>
    </source>
</evidence>
<comment type="caution">
    <text evidence="6">The sequence shown here is derived from an EMBL/GenBank/DDBJ whole genome shotgun (WGS) entry which is preliminary data.</text>
</comment>
<evidence type="ECO:0000256" key="2">
    <source>
        <dbReference type="ARBA" id="ARBA00022723"/>
    </source>
</evidence>
<keyword evidence="2" id="KW-0479">Metal-binding</keyword>
<dbReference type="EMBL" id="MZMV01000032">
    <property type="protein sequence ID" value="OWV04815.1"/>
    <property type="molecule type" value="Genomic_DNA"/>
</dbReference>
<dbReference type="RefSeq" id="WP_088645237.1">
    <property type="nucleotide sequence ID" value="NZ_MZMV01000032.1"/>
</dbReference>
<organism evidence="6 7">
    <name type="scientific">Micromonospora wenchangensis</name>
    <dbReference type="NCBI Taxonomy" id="1185415"/>
    <lineage>
        <taxon>Bacteria</taxon>
        <taxon>Bacillati</taxon>
        <taxon>Actinomycetota</taxon>
        <taxon>Actinomycetes</taxon>
        <taxon>Micromonosporales</taxon>
        <taxon>Micromonosporaceae</taxon>
        <taxon>Micromonospora</taxon>
    </lineage>
</organism>
<dbReference type="Gene3D" id="3.40.5.90">
    <property type="entry name" value="CDGSH iron-sulfur domain, mitoNEET-type"/>
    <property type="match status" value="1"/>
</dbReference>
<dbReference type="GO" id="GO:0051537">
    <property type="term" value="F:2 iron, 2 sulfur cluster binding"/>
    <property type="evidence" value="ECO:0007669"/>
    <property type="project" value="UniProtKB-KW"/>
</dbReference>
<protein>
    <submittedName>
        <fullName evidence="6">(Fe-S) protein</fullName>
    </submittedName>
</protein>
<dbReference type="InterPro" id="IPR018967">
    <property type="entry name" value="FeS-contain_CDGSH-typ"/>
</dbReference>
<name>A0A246RJ26_9ACTN</name>
<dbReference type="AlphaFoldDB" id="A0A246RJ26"/>
<dbReference type="Pfam" id="PF09360">
    <property type="entry name" value="zf-CDGSH"/>
    <property type="match status" value="1"/>
</dbReference>
<dbReference type="SMART" id="SM00704">
    <property type="entry name" value="ZnF_CDGSH"/>
    <property type="match status" value="1"/>
</dbReference>
<reference evidence="6 7" key="1">
    <citation type="submission" date="2017-03" db="EMBL/GenBank/DDBJ databases">
        <title>Whole genome sequence of Micromonospora wenchangensis, isolated from mangrove soil.</title>
        <authorList>
            <person name="Yang H."/>
        </authorList>
    </citation>
    <scope>NUCLEOTIDE SEQUENCE [LARGE SCALE GENOMIC DNA]</scope>
    <source>
        <strain evidence="6 7">CCTCC AA 2012002</strain>
    </source>
</reference>
<dbReference type="GO" id="GO:0046872">
    <property type="term" value="F:metal ion binding"/>
    <property type="evidence" value="ECO:0007669"/>
    <property type="project" value="UniProtKB-KW"/>
</dbReference>
<evidence type="ECO:0000256" key="4">
    <source>
        <dbReference type="ARBA" id="ARBA00023014"/>
    </source>
</evidence>
<keyword evidence="1" id="KW-0001">2Fe-2S</keyword>
<evidence type="ECO:0000313" key="7">
    <source>
        <dbReference type="Proteomes" id="UP000197174"/>
    </source>
</evidence>
<keyword evidence="3" id="KW-0408">Iron</keyword>
<dbReference type="InterPro" id="IPR042216">
    <property type="entry name" value="MitoNEET_CISD"/>
</dbReference>
<sequence>MSAEPEQTADAAATITAYPDGPLLVRGDFALVTPDGRAIETRRGAVALCRCGRSGRKPFCDGTHRAVGFRSQP</sequence>
<dbReference type="GO" id="GO:0005737">
    <property type="term" value="C:cytoplasm"/>
    <property type="evidence" value="ECO:0007669"/>
    <property type="project" value="UniProtKB-ARBA"/>
</dbReference>
<evidence type="ECO:0000259" key="5">
    <source>
        <dbReference type="SMART" id="SM00704"/>
    </source>
</evidence>
<proteinExistence type="predicted"/>
<accession>A0A246RJ26</accession>
<feature type="domain" description="Iron-binding zinc finger CDGSH type" evidence="5">
    <location>
        <begin position="32"/>
        <end position="70"/>
    </location>
</feature>
<evidence type="ECO:0000256" key="3">
    <source>
        <dbReference type="ARBA" id="ARBA00023004"/>
    </source>
</evidence>
<dbReference type="OrthoDB" id="9800162at2"/>
<dbReference type="Proteomes" id="UP000197174">
    <property type="component" value="Unassembled WGS sequence"/>
</dbReference>
<evidence type="ECO:0000256" key="1">
    <source>
        <dbReference type="ARBA" id="ARBA00022714"/>
    </source>
</evidence>
<gene>
    <name evidence="6" type="ORF">B5D80_19020</name>
</gene>
<keyword evidence="4" id="KW-0411">Iron-sulfur</keyword>